<dbReference type="EMBL" id="JAGMUU010000002">
    <property type="protein sequence ID" value="KAH7159460.1"/>
    <property type="molecule type" value="Genomic_DNA"/>
</dbReference>
<accession>A0A9P9JHQ6</accession>
<evidence type="ECO:0000313" key="4">
    <source>
        <dbReference type="Proteomes" id="UP000717696"/>
    </source>
</evidence>
<evidence type="ECO:0000313" key="3">
    <source>
        <dbReference type="EMBL" id="KAH7159460.1"/>
    </source>
</evidence>
<dbReference type="Proteomes" id="UP000717696">
    <property type="component" value="Unassembled WGS sequence"/>
</dbReference>
<dbReference type="InterPro" id="IPR016624">
    <property type="entry name" value="UCP014753"/>
</dbReference>
<comment type="caution">
    <text evidence="3">The sequence shown here is derived from an EMBL/GenBank/DDBJ whole genome shotgun (WGS) entry which is preliminary data.</text>
</comment>
<dbReference type="Pfam" id="PF10022">
    <property type="entry name" value="DUF2264"/>
    <property type="match status" value="1"/>
</dbReference>
<dbReference type="PANTHER" id="PTHR35339">
    <property type="entry name" value="LINALOOL DEHYDRATASE_ISOMERASE DOMAIN-CONTAINING PROTEIN"/>
    <property type="match status" value="1"/>
</dbReference>
<protein>
    <recommendedName>
        <fullName evidence="5">DUF2264 domain protein</fullName>
    </recommendedName>
</protein>
<feature type="domain" description="DUF2264" evidence="1">
    <location>
        <begin position="14"/>
        <end position="394"/>
    </location>
</feature>
<dbReference type="Pfam" id="PF20938">
    <property type="entry name" value="DUF2264_C"/>
    <property type="match status" value="1"/>
</dbReference>
<dbReference type="InterPro" id="IPR049237">
    <property type="entry name" value="DUF2264_C"/>
</dbReference>
<dbReference type="InterPro" id="IPR049349">
    <property type="entry name" value="DUF2264_N"/>
</dbReference>
<feature type="domain" description="DUF2264" evidence="2">
    <location>
        <begin position="403"/>
        <end position="689"/>
    </location>
</feature>
<gene>
    <name evidence="3" type="ORF">B0J13DRAFT_108651</name>
</gene>
<reference evidence="3" key="1">
    <citation type="journal article" date="2021" name="Nat. Commun.">
        <title>Genetic determinants of endophytism in the Arabidopsis root mycobiome.</title>
        <authorList>
            <person name="Mesny F."/>
            <person name="Miyauchi S."/>
            <person name="Thiergart T."/>
            <person name="Pickel B."/>
            <person name="Atanasova L."/>
            <person name="Karlsson M."/>
            <person name="Huettel B."/>
            <person name="Barry K.W."/>
            <person name="Haridas S."/>
            <person name="Chen C."/>
            <person name="Bauer D."/>
            <person name="Andreopoulos W."/>
            <person name="Pangilinan J."/>
            <person name="LaButti K."/>
            <person name="Riley R."/>
            <person name="Lipzen A."/>
            <person name="Clum A."/>
            <person name="Drula E."/>
            <person name="Henrissat B."/>
            <person name="Kohler A."/>
            <person name="Grigoriev I.V."/>
            <person name="Martin F.M."/>
            <person name="Hacquard S."/>
        </authorList>
    </citation>
    <scope>NUCLEOTIDE SEQUENCE</scope>
    <source>
        <strain evidence="3">MPI-CAGE-AT-0021</strain>
    </source>
</reference>
<sequence>MPPLTGFSDNPLRTRADVVRAAVALLKPLTQYFSPAHARIRIPHAIGTQFDETAAQLEGFSRPLWAIGALLMGGESCWDLIDQWVEGFEAGVNPEHPEYWGDIKDMDQRMVETEMISFALLAAPKQLLWERFSPETQRNMIRWLLGLHGKVMPPANWLWFRVFANLALARVCGADGPDVRESMRADFEILDSMYICDGWSGDGVWRNPELDEEEYRVYLETGRANTTMGSRNVCYYSGSFAIQFSQLLYVRLAGDMDPERTEKYCQQARDFGQGFARFFDSNGAAIPFGRSLTYRFACGGFFAALALANVANMPHPLATPGAIKGYLLRHLRWWARHSEDIFNPDGTLNLGWIYPNMYLTEDYNSPQSVYWALKSLVVVALGDDDVFWAGPEAPSSVRGIGLVQAPRQILCNHSDGNHHFLLSTSQFITLPFKGVIAKYSKFAYSSSFAFSVPTGHVSLGQLAPDSTLVLSRDGTHTWAAKYRSGEAVFFQSPICGDLREQVTMATVSWYPWPDRSVIVDTTLVPPSNRWPDWHIRVHRIRSSTKGGKIFTAEGGFAIDGRCHVDALSLPIIDEAALGDEIQVGVTEGVIQTQASVLIMSSSGVSGVSTEMLTPSVGITSVTSFKPEPNTNLMASRTVIPLVEHSINGLDRGDEVILVTKIFAISKEANGGWQKVGKSVKERWLDQPQTHDLVSGRLGK</sequence>
<keyword evidence="4" id="KW-1185">Reference proteome</keyword>
<dbReference type="OrthoDB" id="5150166at2759"/>
<dbReference type="PANTHER" id="PTHR35339:SF2">
    <property type="entry name" value="DUF2264 DOMAIN-CONTAINING PROTEIN-RELATED"/>
    <property type="match status" value="1"/>
</dbReference>
<dbReference type="PIRSF" id="PIRSF014753">
    <property type="entry name" value="UCP014753"/>
    <property type="match status" value="1"/>
</dbReference>
<name>A0A9P9JHQ6_9HYPO</name>
<evidence type="ECO:0000259" key="1">
    <source>
        <dbReference type="Pfam" id="PF10022"/>
    </source>
</evidence>
<organism evidence="3 4">
    <name type="scientific">Dactylonectria estremocensis</name>
    <dbReference type="NCBI Taxonomy" id="1079267"/>
    <lineage>
        <taxon>Eukaryota</taxon>
        <taxon>Fungi</taxon>
        <taxon>Dikarya</taxon>
        <taxon>Ascomycota</taxon>
        <taxon>Pezizomycotina</taxon>
        <taxon>Sordariomycetes</taxon>
        <taxon>Hypocreomycetidae</taxon>
        <taxon>Hypocreales</taxon>
        <taxon>Nectriaceae</taxon>
        <taxon>Dactylonectria</taxon>
    </lineage>
</organism>
<dbReference type="AlphaFoldDB" id="A0A9P9JHQ6"/>
<proteinExistence type="predicted"/>
<evidence type="ECO:0008006" key="5">
    <source>
        <dbReference type="Google" id="ProtNLM"/>
    </source>
</evidence>
<evidence type="ECO:0000259" key="2">
    <source>
        <dbReference type="Pfam" id="PF20938"/>
    </source>
</evidence>